<evidence type="ECO:0000256" key="3">
    <source>
        <dbReference type="ARBA" id="ARBA00022475"/>
    </source>
</evidence>
<evidence type="ECO:0000256" key="11">
    <source>
        <dbReference type="SAM" id="MobiDB-lite"/>
    </source>
</evidence>
<dbReference type="GO" id="GO:0005886">
    <property type="term" value="C:plasma membrane"/>
    <property type="evidence" value="ECO:0007669"/>
    <property type="project" value="UniProtKB-SubCell"/>
</dbReference>
<dbReference type="InterPro" id="IPR023834">
    <property type="entry name" value="T7SS_pept_S8A_mycosin"/>
</dbReference>
<feature type="transmembrane region" description="Helical" evidence="12">
    <location>
        <begin position="368"/>
        <end position="391"/>
    </location>
</feature>
<dbReference type="InterPro" id="IPR023827">
    <property type="entry name" value="Peptidase_S8_Asp-AS"/>
</dbReference>
<feature type="region of interest" description="Disordered" evidence="11">
    <location>
        <begin position="395"/>
        <end position="452"/>
    </location>
</feature>
<proteinExistence type="inferred from homology"/>
<evidence type="ECO:0000256" key="5">
    <source>
        <dbReference type="ARBA" id="ARBA00022692"/>
    </source>
</evidence>
<dbReference type="RefSeq" id="WP_131122126.1">
    <property type="nucleotide sequence ID" value="NZ_SIXH01000019.1"/>
</dbReference>
<dbReference type="PROSITE" id="PS00136">
    <property type="entry name" value="SUBTILASE_ASP"/>
    <property type="match status" value="1"/>
</dbReference>
<evidence type="ECO:0000313" key="16">
    <source>
        <dbReference type="Proteomes" id="UP000292452"/>
    </source>
</evidence>
<feature type="domain" description="Peptidase S8/S53" evidence="14">
    <location>
        <begin position="53"/>
        <end position="309"/>
    </location>
</feature>
<gene>
    <name evidence="15" type="primary">mycP</name>
    <name evidence="15" type="ORF">EYS09_03555</name>
</gene>
<dbReference type="InterPro" id="IPR000209">
    <property type="entry name" value="Peptidase_S8/S53_dom"/>
</dbReference>
<feature type="compositionally biased region" description="Pro residues" evidence="11">
    <location>
        <begin position="440"/>
        <end position="452"/>
    </location>
</feature>
<evidence type="ECO:0000313" key="15">
    <source>
        <dbReference type="EMBL" id="TBO60983.1"/>
    </source>
</evidence>
<keyword evidence="9 12" id="KW-0472">Membrane</keyword>
<reference evidence="15 16" key="1">
    <citation type="submission" date="2019-02" db="EMBL/GenBank/DDBJ databases">
        <title>Draft Genome Sequence of Streptomyces sp. AM-2504, identified by 16S rRNA comparative analysis as a Streptomyces Kasugaensis strain.</title>
        <authorList>
            <person name="Napolioni V."/>
            <person name="Giuliodori A.M."/>
            <person name="Spurio R."/>
            <person name="Fabbretti A."/>
        </authorList>
    </citation>
    <scope>NUCLEOTIDE SEQUENCE [LARGE SCALE GENOMIC DNA]</scope>
    <source>
        <strain evidence="15 16">AM-2504</strain>
    </source>
</reference>
<evidence type="ECO:0000256" key="2">
    <source>
        <dbReference type="ARBA" id="ARBA00011073"/>
    </source>
</evidence>
<keyword evidence="8 12" id="KW-1133">Transmembrane helix</keyword>
<evidence type="ECO:0000259" key="14">
    <source>
        <dbReference type="Pfam" id="PF00082"/>
    </source>
</evidence>
<evidence type="ECO:0000256" key="4">
    <source>
        <dbReference type="ARBA" id="ARBA00022670"/>
    </source>
</evidence>
<name>A0A4Q9I049_STRKA</name>
<evidence type="ECO:0000256" key="10">
    <source>
        <dbReference type="PROSITE-ProRule" id="PRU01240"/>
    </source>
</evidence>
<feature type="signal peptide" evidence="13">
    <location>
        <begin position="1"/>
        <end position="28"/>
    </location>
</feature>
<feature type="active site" description="Charge relay system" evidence="10">
    <location>
        <position position="62"/>
    </location>
</feature>
<dbReference type="Proteomes" id="UP000292452">
    <property type="component" value="Unassembled WGS sequence"/>
</dbReference>
<evidence type="ECO:0000256" key="13">
    <source>
        <dbReference type="SAM" id="SignalP"/>
    </source>
</evidence>
<dbReference type="GO" id="GO:0006508">
    <property type="term" value="P:proteolysis"/>
    <property type="evidence" value="ECO:0007669"/>
    <property type="project" value="UniProtKB-KW"/>
</dbReference>
<keyword evidence="3" id="KW-1003">Cell membrane</keyword>
<evidence type="ECO:0000256" key="1">
    <source>
        <dbReference type="ARBA" id="ARBA00004162"/>
    </source>
</evidence>
<evidence type="ECO:0000256" key="7">
    <source>
        <dbReference type="ARBA" id="ARBA00022825"/>
    </source>
</evidence>
<feature type="active site" description="Charge relay system" evidence="10">
    <location>
        <position position="257"/>
    </location>
</feature>
<keyword evidence="13" id="KW-0732">Signal</keyword>
<dbReference type="InterPro" id="IPR050131">
    <property type="entry name" value="Peptidase_S8_subtilisin-like"/>
</dbReference>
<feature type="chain" id="PRO_5038532252" evidence="13">
    <location>
        <begin position="29"/>
        <end position="452"/>
    </location>
</feature>
<dbReference type="PANTHER" id="PTHR43806">
    <property type="entry name" value="PEPTIDASE S8"/>
    <property type="match status" value="1"/>
</dbReference>
<protein>
    <submittedName>
        <fullName evidence="15">Type VII secretion-associated serine protease mycosin</fullName>
    </submittedName>
</protein>
<comment type="subcellular location">
    <subcellularLocation>
        <location evidence="1">Cell membrane</location>
        <topology evidence="1">Single-pass membrane protein</topology>
    </subcellularLocation>
</comment>
<dbReference type="GO" id="GO:0004252">
    <property type="term" value="F:serine-type endopeptidase activity"/>
    <property type="evidence" value="ECO:0007669"/>
    <property type="project" value="UniProtKB-UniRule"/>
</dbReference>
<dbReference type="EMBL" id="SIXH01000019">
    <property type="protein sequence ID" value="TBO60983.1"/>
    <property type="molecule type" value="Genomic_DNA"/>
</dbReference>
<evidence type="ECO:0000256" key="9">
    <source>
        <dbReference type="ARBA" id="ARBA00023136"/>
    </source>
</evidence>
<sequence length="452" mass="45756">MSFTRTLRAVGGAVVAGALLFGTAPVAAADQIRDAQWPLQGFKAEEIWQISTGKGVTVAVIDDGVNSQHPDLKGNVLEGKDFIDGGGTEPKNGDTHGTQMAANIAGHGHGPGESEGVKGLAPDAKILPVRDLGARADGFASSIRYAVDKGASVINISQTGTPSDGETEAVAYALKHDVLIVAGAGNKGSGPDSIQYPARYPGVLAVGGVRKSGEIWFDSPGHGSNYGPQVLLTAPAVDIVSAGSSGKSLYRKSTGTSEATAYVSGAAALLRAKFPDLSAGQIVNRLTKTAGLPQSAKGTSIPDQKYGYGFIQPLAALTRDIPAGSKDGPMRMPKADSSQGAENPAVSQGSDGKGSDSQPVKEVPMSPLFIALIAVAGLVVVGIIVAIVLVVRRKGRRNGPPPGGPGGPGGYGGYGGGPGGPGFAPQQPNPYQQQPSAPNAYPPAPPMQPPGQ</sequence>
<keyword evidence="5 12" id="KW-0812">Transmembrane</keyword>
<keyword evidence="6 10" id="KW-0378">Hydrolase</keyword>
<feature type="active site" description="Charge relay system" evidence="10">
    <location>
        <position position="96"/>
    </location>
</feature>
<evidence type="ECO:0000256" key="6">
    <source>
        <dbReference type="ARBA" id="ARBA00022801"/>
    </source>
</evidence>
<keyword evidence="4 10" id="KW-0645">Protease</keyword>
<accession>A0A4Q9I049</accession>
<keyword evidence="16" id="KW-1185">Reference proteome</keyword>
<dbReference type="InterPro" id="IPR015500">
    <property type="entry name" value="Peptidase_S8_subtilisin-rel"/>
</dbReference>
<organism evidence="15 16">
    <name type="scientific">Streptomyces kasugaensis</name>
    <dbReference type="NCBI Taxonomy" id="1946"/>
    <lineage>
        <taxon>Bacteria</taxon>
        <taxon>Bacillati</taxon>
        <taxon>Actinomycetota</taxon>
        <taxon>Actinomycetes</taxon>
        <taxon>Kitasatosporales</taxon>
        <taxon>Streptomycetaceae</taxon>
        <taxon>Streptomyces</taxon>
    </lineage>
</organism>
<dbReference type="Gene3D" id="3.40.50.200">
    <property type="entry name" value="Peptidase S8/S53 domain"/>
    <property type="match status" value="1"/>
</dbReference>
<feature type="compositionally biased region" description="Gly residues" evidence="11">
    <location>
        <begin position="406"/>
        <end position="422"/>
    </location>
</feature>
<comment type="caution">
    <text evidence="15">The sequence shown here is derived from an EMBL/GenBank/DDBJ whole genome shotgun (WGS) entry which is preliminary data.</text>
</comment>
<dbReference type="NCBIfam" id="TIGR03921">
    <property type="entry name" value="T7SS_mycosin"/>
    <property type="match status" value="1"/>
</dbReference>
<dbReference type="InterPro" id="IPR036852">
    <property type="entry name" value="Peptidase_S8/S53_dom_sf"/>
</dbReference>
<evidence type="ECO:0000256" key="8">
    <source>
        <dbReference type="ARBA" id="ARBA00022989"/>
    </source>
</evidence>
<dbReference type="AlphaFoldDB" id="A0A4Q9I049"/>
<dbReference type="PRINTS" id="PR00723">
    <property type="entry name" value="SUBTILISIN"/>
</dbReference>
<evidence type="ECO:0000256" key="12">
    <source>
        <dbReference type="SAM" id="Phobius"/>
    </source>
</evidence>
<comment type="similarity">
    <text evidence="2 10">Belongs to the peptidase S8 family.</text>
</comment>
<feature type="compositionally biased region" description="Low complexity" evidence="11">
    <location>
        <begin position="424"/>
        <end position="439"/>
    </location>
</feature>
<dbReference type="Pfam" id="PF00082">
    <property type="entry name" value="Peptidase_S8"/>
    <property type="match status" value="1"/>
</dbReference>
<dbReference type="SUPFAM" id="SSF52743">
    <property type="entry name" value="Subtilisin-like"/>
    <property type="match status" value="1"/>
</dbReference>
<feature type="region of interest" description="Disordered" evidence="11">
    <location>
        <begin position="321"/>
        <end position="360"/>
    </location>
</feature>
<feature type="compositionally biased region" description="Low complexity" evidence="11">
    <location>
        <begin position="347"/>
        <end position="358"/>
    </location>
</feature>
<dbReference type="PANTHER" id="PTHR43806:SF11">
    <property type="entry name" value="CEREVISIN-RELATED"/>
    <property type="match status" value="1"/>
</dbReference>
<keyword evidence="7 10" id="KW-0720">Serine protease</keyword>
<dbReference type="PROSITE" id="PS51892">
    <property type="entry name" value="SUBTILASE"/>
    <property type="match status" value="1"/>
</dbReference>